<dbReference type="AlphaFoldDB" id="A0A5D4JGZ3"/>
<dbReference type="Pfam" id="PF14435">
    <property type="entry name" value="SUKH-4"/>
    <property type="match status" value="1"/>
</dbReference>
<comment type="caution">
    <text evidence="1">The sequence shown here is derived from an EMBL/GenBank/DDBJ whole genome shotgun (WGS) entry which is preliminary data.</text>
</comment>
<dbReference type="EMBL" id="VSZQ01000059">
    <property type="protein sequence ID" value="TYR64104.1"/>
    <property type="molecule type" value="Genomic_DNA"/>
</dbReference>
<gene>
    <name evidence="1" type="ORF">FY004_13345</name>
</gene>
<reference evidence="1 2" key="1">
    <citation type="submission" date="2019-08" db="EMBL/GenBank/DDBJ databases">
        <title>Draft genome for granaticin producer strain Streptomyces parvus C05.</title>
        <authorList>
            <person name="Gonzalez-Pimentel J.L."/>
        </authorList>
    </citation>
    <scope>NUCLEOTIDE SEQUENCE [LARGE SCALE GENOMIC DNA]</scope>
    <source>
        <strain evidence="1 2">C05</strain>
    </source>
</reference>
<organism evidence="1 2">
    <name type="scientific">Streptomyces parvus</name>
    <dbReference type="NCBI Taxonomy" id="66428"/>
    <lineage>
        <taxon>Bacteria</taxon>
        <taxon>Bacillati</taxon>
        <taxon>Actinomycetota</taxon>
        <taxon>Actinomycetes</taxon>
        <taxon>Kitasatosporales</taxon>
        <taxon>Streptomycetaceae</taxon>
        <taxon>Streptomyces</taxon>
    </lineage>
</organism>
<evidence type="ECO:0000313" key="2">
    <source>
        <dbReference type="Proteomes" id="UP000323242"/>
    </source>
</evidence>
<sequence>MLIDIRANQVLSTFGLTGVTYFPRPTSSRMHPGTASFLATVGLPSNKLFSTKLDLDSPNQLECRPSLQATFDTDGAVLPEGAEQWEVLGEFQYATVALDPQTGRIYSFAEGEEFYIPMHQDVSSLVHTLTVVETGLAELKKLPRNDDQARAEAVEALRETITRLDETPFASEDGEWSRFFEEIALGMWG</sequence>
<dbReference type="RefSeq" id="WP_148902608.1">
    <property type="nucleotide sequence ID" value="NZ_VSZQ01000059.1"/>
</dbReference>
<evidence type="ECO:0000313" key="1">
    <source>
        <dbReference type="EMBL" id="TYR64104.1"/>
    </source>
</evidence>
<name>A0A5D4JGZ3_9ACTN</name>
<dbReference type="InterPro" id="IPR025851">
    <property type="entry name" value="SUKH-4"/>
</dbReference>
<accession>A0A5D4JGZ3</accession>
<proteinExistence type="predicted"/>
<dbReference type="Proteomes" id="UP000323242">
    <property type="component" value="Unassembled WGS sequence"/>
</dbReference>
<evidence type="ECO:0008006" key="3">
    <source>
        <dbReference type="Google" id="ProtNLM"/>
    </source>
</evidence>
<protein>
    <recommendedName>
        <fullName evidence="3">SUKH-4 family immunity protein</fullName>
    </recommendedName>
</protein>
<keyword evidence="2" id="KW-1185">Reference proteome</keyword>